<dbReference type="OrthoDB" id="3647690at2759"/>
<dbReference type="Proteomes" id="UP000772434">
    <property type="component" value="Unassembled WGS sequence"/>
</dbReference>
<comment type="caution">
    <text evidence="3">The sequence shown here is derived from an EMBL/GenBank/DDBJ whole genome shotgun (WGS) entry which is preliminary data.</text>
</comment>
<feature type="coiled-coil region" evidence="1">
    <location>
        <begin position="22"/>
        <end position="78"/>
    </location>
</feature>
<sequence>MVPKQSLPSTDKQEAAPSEMDADALRALVERLFQENHSLQLQVVELKDNSSSDIRAKLAELEQQNLTLTQELTSALASKGELEQQNLTLSQDLASARISKASAEKDSEFLRTQYTTASGYASEVGAENASLQQRVEIAERQAAEGVALIKASFEERLRVSEEQTRSFAKIADFMMKKDTATDNIRQQAAEAPELKARCEKLEEQIQRLEGEIEIEQLKVEALEQEKEAIEMELKEVVDKGKGDSAESRRQIAQLMVDLNETKAAQHQNASSERVFRCEWRLADSSPCMFICPTVKVCVLHSVVLTPY</sequence>
<evidence type="ECO:0000313" key="3">
    <source>
        <dbReference type="EMBL" id="KAF9067948.1"/>
    </source>
</evidence>
<dbReference type="AlphaFoldDB" id="A0A9P5PR70"/>
<protein>
    <submittedName>
        <fullName evidence="3">Uncharacterized protein</fullName>
    </submittedName>
</protein>
<gene>
    <name evidence="3" type="ORF">BDP27DRAFT_856351</name>
</gene>
<feature type="coiled-coil region" evidence="1">
    <location>
        <begin position="184"/>
        <end position="239"/>
    </location>
</feature>
<name>A0A9P5PR70_9AGAR</name>
<proteinExistence type="predicted"/>
<evidence type="ECO:0000256" key="2">
    <source>
        <dbReference type="SAM" id="MobiDB-lite"/>
    </source>
</evidence>
<accession>A0A9P5PR70</accession>
<keyword evidence="4" id="KW-1185">Reference proteome</keyword>
<evidence type="ECO:0000256" key="1">
    <source>
        <dbReference type="SAM" id="Coils"/>
    </source>
</evidence>
<organism evidence="3 4">
    <name type="scientific">Rhodocollybia butyracea</name>
    <dbReference type="NCBI Taxonomy" id="206335"/>
    <lineage>
        <taxon>Eukaryota</taxon>
        <taxon>Fungi</taxon>
        <taxon>Dikarya</taxon>
        <taxon>Basidiomycota</taxon>
        <taxon>Agaricomycotina</taxon>
        <taxon>Agaricomycetes</taxon>
        <taxon>Agaricomycetidae</taxon>
        <taxon>Agaricales</taxon>
        <taxon>Marasmiineae</taxon>
        <taxon>Omphalotaceae</taxon>
        <taxon>Rhodocollybia</taxon>
    </lineage>
</organism>
<evidence type="ECO:0000313" key="4">
    <source>
        <dbReference type="Proteomes" id="UP000772434"/>
    </source>
</evidence>
<feature type="region of interest" description="Disordered" evidence="2">
    <location>
        <begin position="1"/>
        <end position="21"/>
    </location>
</feature>
<keyword evidence="1" id="KW-0175">Coiled coil</keyword>
<feature type="compositionally biased region" description="Polar residues" evidence="2">
    <location>
        <begin position="1"/>
        <end position="10"/>
    </location>
</feature>
<dbReference type="EMBL" id="JADNRY010000066">
    <property type="protein sequence ID" value="KAF9067948.1"/>
    <property type="molecule type" value="Genomic_DNA"/>
</dbReference>
<reference evidence="3" key="1">
    <citation type="submission" date="2020-11" db="EMBL/GenBank/DDBJ databases">
        <authorList>
            <consortium name="DOE Joint Genome Institute"/>
            <person name="Ahrendt S."/>
            <person name="Riley R."/>
            <person name="Andreopoulos W."/>
            <person name="Labutti K."/>
            <person name="Pangilinan J."/>
            <person name="Ruiz-Duenas F.J."/>
            <person name="Barrasa J.M."/>
            <person name="Sanchez-Garcia M."/>
            <person name="Camarero S."/>
            <person name="Miyauchi S."/>
            <person name="Serrano A."/>
            <person name="Linde D."/>
            <person name="Babiker R."/>
            <person name="Drula E."/>
            <person name="Ayuso-Fernandez I."/>
            <person name="Pacheco R."/>
            <person name="Padilla G."/>
            <person name="Ferreira P."/>
            <person name="Barriuso J."/>
            <person name="Kellner H."/>
            <person name="Castanera R."/>
            <person name="Alfaro M."/>
            <person name="Ramirez L."/>
            <person name="Pisabarro A.G."/>
            <person name="Kuo A."/>
            <person name="Tritt A."/>
            <person name="Lipzen A."/>
            <person name="He G."/>
            <person name="Yan M."/>
            <person name="Ng V."/>
            <person name="Cullen D."/>
            <person name="Martin F."/>
            <person name="Rosso M.-N."/>
            <person name="Henrissat B."/>
            <person name="Hibbett D."/>
            <person name="Martinez A.T."/>
            <person name="Grigoriev I.V."/>
        </authorList>
    </citation>
    <scope>NUCLEOTIDE SEQUENCE</scope>
    <source>
        <strain evidence="3">AH 40177</strain>
    </source>
</reference>